<dbReference type="Proteomes" id="UP000749559">
    <property type="component" value="Unassembled WGS sequence"/>
</dbReference>
<keyword evidence="1" id="KW-0732">Signal</keyword>
<organism evidence="2 3">
    <name type="scientific">Owenia fusiformis</name>
    <name type="common">Polychaete worm</name>
    <dbReference type="NCBI Taxonomy" id="6347"/>
    <lineage>
        <taxon>Eukaryota</taxon>
        <taxon>Metazoa</taxon>
        <taxon>Spiralia</taxon>
        <taxon>Lophotrochozoa</taxon>
        <taxon>Annelida</taxon>
        <taxon>Polychaeta</taxon>
        <taxon>Sedentaria</taxon>
        <taxon>Canalipalpata</taxon>
        <taxon>Sabellida</taxon>
        <taxon>Oweniida</taxon>
        <taxon>Oweniidae</taxon>
        <taxon>Owenia</taxon>
    </lineage>
</organism>
<evidence type="ECO:0000313" key="2">
    <source>
        <dbReference type="EMBL" id="CAH1792052.1"/>
    </source>
</evidence>
<keyword evidence="3" id="KW-1185">Reference proteome</keyword>
<dbReference type="EMBL" id="CAIIXF020000008">
    <property type="protein sequence ID" value="CAH1792052.1"/>
    <property type="molecule type" value="Genomic_DNA"/>
</dbReference>
<feature type="chain" id="PRO_5035881461" evidence="1">
    <location>
        <begin position="17"/>
        <end position="382"/>
    </location>
</feature>
<reference evidence="2" key="1">
    <citation type="submission" date="2022-03" db="EMBL/GenBank/DDBJ databases">
        <authorList>
            <person name="Martin C."/>
        </authorList>
    </citation>
    <scope>NUCLEOTIDE SEQUENCE</scope>
</reference>
<accession>A0A8S4PG69</accession>
<feature type="signal peptide" evidence="1">
    <location>
        <begin position="1"/>
        <end position="16"/>
    </location>
</feature>
<gene>
    <name evidence="2" type="ORF">OFUS_LOCUS17075</name>
</gene>
<protein>
    <submittedName>
        <fullName evidence="2">Uncharacterized protein</fullName>
    </submittedName>
</protein>
<proteinExistence type="predicted"/>
<dbReference type="AlphaFoldDB" id="A0A8S4PG69"/>
<evidence type="ECO:0000256" key="1">
    <source>
        <dbReference type="SAM" id="SignalP"/>
    </source>
</evidence>
<sequence length="382" mass="42042">MLRILALVCMYTVVQGVPTYDMLTPSPVPNPDLCKTGYYQEPQGDCCSYRQCTEDKEYAYDRKCMEPLYWNDELCACDFNYTMGACDPTNKTCWDAPVTPDECMANTAAGECCLNGITYDNHTVGYGYKVIKNLSDPSGLSYSIPSCNFSSECPEGLNFSQKFCACKYPHTNCGCTEWTFDDPTPLVDINQDVQMTPGNCEAGSGQLACEDDVSGIIDPAEIFATQKAFFGDEATFFGEFDIDSFPGGIVFDNNGDTPATISFTYNNIAGLTATIDGTTFDVKAFDPAVRVRFVFTLRDNQTTLIGVNSNGFTDTKDGEFSSSIVGSKCPFRLGVVRPSYYYEFGYCPSGWTNGEVNDYLIAGIVPANVLSTDKPEFVPWDF</sequence>
<name>A0A8S4PG69_OWEFU</name>
<evidence type="ECO:0000313" key="3">
    <source>
        <dbReference type="Proteomes" id="UP000749559"/>
    </source>
</evidence>
<comment type="caution">
    <text evidence="2">The sequence shown here is derived from an EMBL/GenBank/DDBJ whole genome shotgun (WGS) entry which is preliminary data.</text>
</comment>